<gene>
    <name evidence="1" type="ORF">BGC07_10380</name>
</gene>
<name>A0ABX3A2Z6_9GAMM</name>
<keyword evidence="2" id="KW-1185">Reference proteome</keyword>
<comment type="caution">
    <text evidence="1">The sequence shown here is derived from an EMBL/GenBank/DDBJ whole genome shotgun (WGS) entry which is preliminary data.</text>
</comment>
<proteinExistence type="predicted"/>
<protein>
    <submittedName>
        <fullName evidence="1">Uncharacterized protein</fullName>
    </submittedName>
</protein>
<dbReference type="EMBL" id="MDTU01000001">
    <property type="protein sequence ID" value="ODN43249.1"/>
    <property type="molecule type" value="Genomic_DNA"/>
</dbReference>
<reference evidence="1 2" key="1">
    <citation type="submission" date="2016-08" db="EMBL/GenBank/DDBJ databases">
        <title>Draft genome sequence of Candidatus Piscirickettsia litoralis, from seawater.</title>
        <authorList>
            <person name="Wan X."/>
            <person name="Lee A.J."/>
            <person name="Hou S."/>
            <person name="Donachie S.P."/>
        </authorList>
    </citation>
    <scope>NUCLEOTIDE SEQUENCE [LARGE SCALE GENOMIC DNA]</scope>
    <source>
        <strain evidence="1 2">Y2</strain>
    </source>
</reference>
<organism evidence="1 2">
    <name type="scientific">Piscirickettsia litoralis</name>
    <dbReference type="NCBI Taxonomy" id="1891921"/>
    <lineage>
        <taxon>Bacteria</taxon>
        <taxon>Pseudomonadati</taxon>
        <taxon>Pseudomonadota</taxon>
        <taxon>Gammaproteobacteria</taxon>
        <taxon>Thiotrichales</taxon>
        <taxon>Piscirickettsiaceae</taxon>
        <taxon>Piscirickettsia</taxon>
    </lineage>
</organism>
<evidence type="ECO:0000313" key="1">
    <source>
        <dbReference type="EMBL" id="ODN43249.1"/>
    </source>
</evidence>
<accession>A0ABX3A2Z6</accession>
<dbReference type="Proteomes" id="UP000094329">
    <property type="component" value="Unassembled WGS sequence"/>
</dbReference>
<sequence>MLINYHESQIDFEKVHNVIAKGQLLVFYYDQGSEETIELGMSDNDESEQVIEYIVNCYRRGLRKINLDRYLLLHGYERP</sequence>
<dbReference type="RefSeq" id="WP_069313047.1">
    <property type="nucleotide sequence ID" value="NZ_MDTU01000001.1"/>
</dbReference>
<evidence type="ECO:0000313" key="2">
    <source>
        <dbReference type="Proteomes" id="UP000094329"/>
    </source>
</evidence>